<keyword evidence="2" id="KW-1185">Reference proteome</keyword>
<dbReference type="GO" id="GO:0008320">
    <property type="term" value="F:protein transmembrane transporter activity"/>
    <property type="evidence" value="ECO:0007669"/>
    <property type="project" value="TreeGrafter"/>
</dbReference>
<dbReference type="EMBL" id="JACHWY010000001">
    <property type="protein sequence ID" value="MBB3046430.1"/>
    <property type="molecule type" value="Genomic_DNA"/>
</dbReference>
<reference evidence="1 2" key="1">
    <citation type="submission" date="2020-08" db="EMBL/GenBank/DDBJ databases">
        <title>Genomic Encyclopedia of Type Strains, Phase III (KMG-III): the genomes of soil and plant-associated and newly described type strains.</title>
        <authorList>
            <person name="Whitman W."/>
        </authorList>
    </citation>
    <scope>NUCLEOTIDE SEQUENCE [LARGE SCALE GENOMIC DNA]</scope>
    <source>
        <strain evidence="1 2">CECT 8654</strain>
    </source>
</reference>
<evidence type="ECO:0008006" key="3">
    <source>
        <dbReference type="Google" id="ProtNLM"/>
    </source>
</evidence>
<dbReference type="PANTHER" id="PTHR34597:SF3">
    <property type="entry name" value="OUTER MEMBRANE TRANSPORTER CDIB"/>
    <property type="match status" value="1"/>
</dbReference>
<sequence length="548" mass="58987">MAIDLPPAVPPTLVNASAMSEFAGSAAPYVGKVGSFELRVTGDHHLSNNELDKIFGTAKSPDQAILLISSATNRKGHLLVNTLYSRDAAVVYVHALQARVGDVSGDEAITGFFDGLEGDPDLKRSEFDQARAMADIKSKRTGVDYSVSYQTSENDPGVVGMVFTGEEREDADRTDLTLKLSNEGSRFAGRYYGDVGVSHNTMGGTTLGLDYQTAITEWGESREGDEYDQITARLSRPFSFGLYGIRASQAEYTQDFTTQTPGSCAGVVIMGSCVGATLPATTSTSVFDAEIQRIALTGEQVLSSDIDRRFSLTQELEQVDSQIDDEGGNNLQDEAYTTLEIGAKYQRQHRLASKKMLNYTLALAAKGGIDDDGGTLESTPNMTGVAVGKRVGDFIVYNPRIAVELDNLKRTSIKFDLAAQIANDQVPQQQQWVLGGVNSISSHLPGTLVGDSGVFTRIGLNHKLVKLDSFDLTAGIFAEHGRANFEDANGSGNDTIAISDIGVRLSANYEDDLEVSLVIADSISEKNLDDDYLEATEADVFASVKLIF</sequence>
<accession>A0A7W4Z601</accession>
<evidence type="ECO:0000313" key="2">
    <source>
        <dbReference type="Proteomes" id="UP000537130"/>
    </source>
</evidence>
<dbReference type="Gene3D" id="2.40.160.50">
    <property type="entry name" value="membrane protein fhac: a member of the omp85/tpsb transporter family"/>
    <property type="match status" value="1"/>
</dbReference>
<proteinExistence type="predicted"/>
<dbReference type="AlphaFoldDB" id="A0A7W4Z601"/>
<dbReference type="GO" id="GO:0046819">
    <property type="term" value="P:protein secretion by the type V secretion system"/>
    <property type="evidence" value="ECO:0007669"/>
    <property type="project" value="TreeGrafter"/>
</dbReference>
<gene>
    <name evidence="1" type="ORF">FHR99_000666</name>
</gene>
<dbReference type="Proteomes" id="UP000537130">
    <property type="component" value="Unassembled WGS sequence"/>
</dbReference>
<organism evidence="1 2">
    <name type="scientific">Litorivivens lipolytica</name>
    <dbReference type="NCBI Taxonomy" id="1524264"/>
    <lineage>
        <taxon>Bacteria</taxon>
        <taxon>Pseudomonadati</taxon>
        <taxon>Pseudomonadota</taxon>
        <taxon>Gammaproteobacteria</taxon>
        <taxon>Litorivivens</taxon>
    </lineage>
</organism>
<dbReference type="InterPro" id="IPR051544">
    <property type="entry name" value="TPS_OM_transporter"/>
</dbReference>
<dbReference type="PANTHER" id="PTHR34597">
    <property type="entry name" value="SLR1661 PROTEIN"/>
    <property type="match status" value="1"/>
</dbReference>
<dbReference type="GO" id="GO:0098046">
    <property type="term" value="C:type V protein secretion system complex"/>
    <property type="evidence" value="ECO:0007669"/>
    <property type="project" value="TreeGrafter"/>
</dbReference>
<protein>
    <recommendedName>
        <fullName evidence="3">Haemolysin activator HlyB C-terminal domain-containing protein</fullName>
    </recommendedName>
</protein>
<comment type="caution">
    <text evidence="1">The sequence shown here is derived from an EMBL/GenBank/DDBJ whole genome shotgun (WGS) entry which is preliminary data.</text>
</comment>
<name>A0A7W4Z601_9GAMM</name>
<evidence type="ECO:0000313" key="1">
    <source>
        <dbReference type="EMBL" id="MBB3046430.1"/>
    </source>
</evidence>